<keyword evidence="12" id="KW-1185">Reference proteome</keyword>
<dbReference type="CDD" id="cd04254">
    <property type="entry name" value="AAK_UMPK-PyrH-Ec"/>
    <property type="match status" value="1"/>
</dbReference>
<dbReference type="SUPFAM" id="SSF53633">
    <property type="entry name" value="Carbamate kinase-like"/>
    <property type="match status" value="1"/>
</dbReference>
<evidence type="ECO:0000256" key="9">
    <source>
        <dbReference type="ARBA" id="ARBA00032092"/>
    </source>
</evidence>
<protein>
    <recommendedName>
        <fullName evidence="3">UMP kinase</fullName>
        <ecNumber evidence="3">2.7.4.22</ecNumber>
    </recommendedName>
    <alternativeName>
        <fullName evidence="9">Uridine monophosphate kinase</fullName>
    </alternativeName>
</protein>
<evidence type="ECO:0000256" key="1">
    <source>
        <dbReference type="ARBA" id="ARBA00004791"/>
    </source>
</evidence>
<keyword evidence="7" id="KW-0067">ATP-binding</keyword>
<keyword evidence="6" id="KW-0418">Kinase</keyword>
<dbReference type="InterPro" id="IPR036393">
    <property type="entry name" value="AceGlu_kinase-like_sf"/>
</dbReference>
<evidence type="ECO:0000313" key="11">
    <source>
        <dbReference type="EMBL" id="KAK5785612.1"/>
    </source>
</evidence>
<dbReference type="InterPro" id="IPR015963">
    <property type="entry name" value="Uridylate_kinase_bac"/>
</dbReference>
<dbReference type="EMBL" id="JARKNE010000011">
    <property type="protein sequence ID" value="KAK5785612.1"/>
    <property type="molecule type" value="Genomic_DNA"/>
</dbReference>
<evidence type="ECO:0000313" key="12">
    <source>
        <dbReference type="Proteomes" id="UP001358586"/>
    </source>
</evidence>
<evidence type="ECO:0000256" key="6">
    <source>
        <dbReference type="ARBA" id="ARBA00022777"/>
    </source>
</evidence>
<name>A0ABR0N5J7_GOSAR</name>
<dbReference type="InterPro" id="IPR001048">
    <property type="entry name" value="Asp/Glu/Uridylate_kinase"/>
</dbReference>
<evidence type="ECO:0000256" key="8">
    <source>
        <dbReference type="ARBA" id="ARBA00022975"/>
    </source>
</evidence>
<dbReference type="Pfam" id="PF00696">
    <property type="entry name" value="AA_kinase"/>
    <property type="match status" value="1"/>
</dbReference>
<feature type="domain" description="Aspartate/glutamate/uridylate kinase" evidence="10">
    <location>
        <begin position="96"/>
        <end position="305"/>
    </location>
</feature>
<organism evidence="11 12">
    <name type="scientific">Gossypium arboreum</name>
    <name type="common">Tree cotton</name>
    <name type="synonym">Gossypium nanking</name>
    <dbReference type="NCBI Taxonomy" id="29729"/>
    <lineage>
        <taxon>Eukaryota</taxon>
        <taxon>Viridiplantae</taxon>
        <taxon>Streptophyta</taxon>
        <taxon>Embryophyta</taxon>
        <taxon>Tracheophyta</taxon>
        <taxon>Spermatophyta</taxon>
        <taxon>Magnoliopsida</taxon>
        <taxon>eudicotyledons</taxon>
        <taxon>Gunneridae</taxon>
        <taxon>Pentapetalae</taxon>
        <taxon>rosids</taxon>
        <taxon>malvids</taxon>
        <taxon>Malvales</taxon>
        <taxon>Malvaceae</taxon>
        <taxon>Malvoideae</taxon>
        <taxon>Gossypium</taxon>
    </lineage>
</organism>
<dbReference type="PANTHER" id="PTHR42833">
    <property type="entry name" value="URIDYLATE KINASE"/>
    <property type="match status" value="1"/>
</dbReference>
<keyword evidence="4" id="KW-0808">Transferase</keyword>
<dbReference type="Gene3D" id="3.40.1160.10">
    <property type="entry name" value="Acetylglutamate kinase-like"/>
    <property type="match status" value="1"/>
</dbReference>
<proteinExistence type="inferred from homology"/>
<reference evidence="11 12" key="1">
    <citation type="submission" date="2023-03" db="EMBL/GenBank/DDBJ databases">
        <title>WGS of Gossypium arboreum.</title>
        <authorList>
            <person name="Yu D."/>
        </authorList>
    </citation>
    <scope>NUCLEOTIDE SEQUENCE [LARGE SCALE GENOMIC DNA]</scope>
    <source>
        <tissue evidence="11">Leaf</tissue>
    </source>
</reference>
<evidence type="ECO:0000259" key="10">
    <source>
        <dbReference type="Pfam" id="PF00696"/>
    </source>
</evidence>
<dbReference type="Proteomes" id="UP001358586">
    <property type="component" value="Chromosome 11"/>
</dbReference>
<keyword evidence="8" id="KW-0665">Pyrimidine biosynthesis</keyword>
<dbReference type="HAMAP" id="MF_01220_B">
    <property type="entry name" value="PyrH_B"/>
    <property type="match status" value="1"/>
</dbReference>
<dbReference type="EC" id="2.7.4.22" evidence="3"/>
<dbReference type="NCBIfam" id="TIGR02075">
    <property type="entry name" value="pyrH_bact"/>
    <property type="match status" value="1"/>
</dbReference>
<accession>A0ABR0N5J7</accession>
<gene>
    <name evidence="11" type="ORF">PVK06_040214</name>
</gene>
<evidence type="ECO:0000256" key="7">
    <source>
        <dbReference type="ARBA" id="ARBA00022840"/>
    </source>
</evidence>
<evidence type="ECO:0000256" key="4">
    <source>
        <dbReference type="ARBA" id="ARBA00022679"/>
    </source>
</evidence>
<comment type="pathway">
    <text evidence="1">Pyrimidine metabolism; CTP biosynthesis via de novo pathway; UDP from UMP (UMPK route): step 1/1.</text>
</comment>
<comment type="similarity">
    <text evidence="2">Belongs to the UMP kinase family.</text>
</comment>
<evidence type="ECO:0000256" key="3">
    <source>
        <dbReference type="ARBA" id="ARBA00012899"/>
    </source>
</evidence>
<evidence type="ECO:0000256" key="2">
    <source>
        <dbReference type="ARBA" id="ARBA00007614"/>
    </source>
</evidence>
<evidence type="ECO:0000256" key="5">
    <source>
        <dbReference type="ARBA" id="ARBA00022741"/>
    </source>
</evidence>
<sequence length="336" mass="36047">MAASTCFLPPISFNPISSSSSSSSSSSFMGLALVKTHHQGSFIMGQFRRLVINCSASSDMGASPLPDPMNLRHNNMSSMAPFGMQINEKPSYKWQRVLLKVSGEALAGDHSQNIDPKVTMAIAREVASVTRLGIEVAIVVGGGNIFRGSSRAGCSGLDRSSADYIGMLATVMNAIFLQATMESIGIPTRVQTAFRMSEVAEPYIRRRAVRHLEKGRVVIFAAGTGNPFFTTDTAAALRCAEINAEVVLKATNVDGVYDDDPRHNPNAQLHDTLTYHEVTSKDLSVMDMTAITLCQENNIPVVVFNLTKSGNIAKAIKGERVGTLIGGTWNSTVATT</sequence>
<comment type="caution">
    <text evidence="11">The sequence shown here is derived from an EMBL/GenBank/DDBJ whole genome shotgun (WGS) entry which is preliminary data.</text>
</comment>
<keyword evidence="5" id="KW-0547">Nucleotide-binding</keyword>
<dbReference type="PANTHER" id="PTHR42833:SF4">
    <property type="entry name" value="URIDYLATE KINASE PUMPKIN, CHLOROPLASTIC"/>
    <property type="match status" value="1"/>
</dbReference>